<organism evidence="2 3">
    <name type="scientific">Kalanchoe fedtschenkoi</name>
    <name type="common">Lavender scallops</name>
    <name type="synonym">South American air plant</name>
    <dbReference type="NCBI Taxonomy" id="63787"/>
    <lineage>
        <taxon>Eukaryota</taxon>
        <taxon>Viridiplantae</taxon>
        <taxon>Streptophyta</taxon>
        <taxon>Embryophyta</taxon>
        <taxon>Tracheophyta</taxon>
        <taxon>Spermatophyta</taxon>
        <taxon>Magnoliopsida</taxon>
        <taxon>eudicotyledons</taxon>
        <taxon>Gunneridae</taxon>
        <taxon>Pentapetalae</taxon>
        <taxon>Saxifragales</taxon>
        <taxon>Crassulaceae</taxon>
        <taxon>Kalanchoe</taxon>
    </lineage>
</organism>
<dbReference type="Proteomes" id="UP000594263">
    <property type="component" value="Unplaced"/>
</dbReference>
<keyword evidence="1" id="KW-0732">Signal</keyword>
<dbReference type="Pfam" id="PF01190">
    <property type="entry name" value="Pollen_Ole_e_1"/>
    <property type="match status" value="1"/>
</dbReference>
<feature type="signal peptide" evidence="1">
    <location>
        <begin position="1"/>
        <end position="26"/>
    </location>
</feature>
<reference evidence="2" key="1">
    <citation type="submission" date="2021-01" db="UniProtKB">
        <authorList>
            <consortium name="EnsemblPlants"/>
        </authorList>
    </citation>
    <scope>IDENTIFICATION</scope>
</reference>
<name>A0A7N0U5V8_KALFE</name>
<evidence type="ECO:0000313" key="3">
    <source>
        <dbReference type="Proteomes" id="UP000594263"/>
    </source>
</evidence>
<feature type="chain" id="PRO_5029552664" evidence="1">
    <location>
        <begin position="27"/>
        <end position="311"/>
    </location>
</feature>
<proteinExistence type="predicted"/>
<dbReference type="OMA" id="IEATACP"/>
<dbReference type="Gramene" id="Kaladp0055s0224.1.v1.1">
    <property type="protein sequence ID" value="Kaladp0055s0224.1.v1.1"/>
    <property type="gene ID" value="Kaladp0055s0224.v1.1"/>
</dbReference>
<dbReference type="PANTHER" id="PTHR33210">
    <property type="entry name" value="PROTODERMAL FACTOR 1"/>
    <property type="match status" value="1"/>
</dbReference>
<dbReference type="AlphaFoldDB" id="A0A7N0U5V8"/>
<dbReference type="InterPro" id="IPR039923">
    <property type="entry name" value="Protodermal_1"/>
</dbReference>
<keyword evidence="3" id="KW-1185">Reference proteome</keyword>
<evidence type="ECO:0000313" key="2">
    <source>
        <dbReference type="EnsemblPlants" id="Kaladp0055s0224.1.v1.1"/>
    </source>
</evidence>
<dbReference type="PANTHER" id="PTHR33210:SF24">
    <property type="entry name" value="POLLEN OLE E 1 ALLERGEN AND EXTENSIN FAMILY PROTEIN"/>
    <property type="match status" value="1"/>
</dbReference>
<evidence type="ECO:0000256" key="1">
    <source>
        <dbReference type="SAM" id="SignalP"/>
    </source>
</evidence>
<accession>A0A7N0U5V8</accession>
<protein>
    <submittedName>
        <fullName evidence="2">Uncharacterized protein</fullName>
    </submittedName>
</protein>
<sequence>MDYSTLSKLLVASLLIVGSALHGAQAQTTVSGSVFCDRCKDGKLSALDYPLAGSNITVTCVGADGQPTLTREGTTNALGNYIMRFDGTPDLSNCSAQLSSNNNQQGARACGLASGPSQKLKLGFRLFNMGLYTVDSLLAQPAQPASACSNSTAPTFGVRTTAPATPRPGIRLPPLPRLPSAPPLPFIEATACPDSYWTNAQYKCYWRAINPDTKVAVAFGPIAAKKYGTNISLWQSLQGRGDTYKTLLREATTAYLNAFNSLQFPYNALSVVQRTNDALVGSPRLALLTALKFKRANSGYGKIPCKFTPCK</sequence>
<dbReference type="EnsemblPlants" id="Kaladp0055s0224.1.v1.1">
    <property type="protein sequence ID" value="Kaladp0055s0224.1.v1.1"/>
    <property type="gene ID" value="Kaladp0055s0224.v1.1"/>
</dbReference>